<name>A0ACC2K7S7_PERAE</name>
<sequence length="340" mass="37147">MRATLVFIWGNYKPHLVMVMTKLCLAVSSILLQSVLSTGISALVVVVYEHMISACVLSALAFFFEKGTRPPFSFQILCYSFFLGFLLITVFQMLRTLSLQYVEATYQSVALNLMAAIVFVLALIFGQEDLQFCTIRGQAKMWGVGLSAAGALTMVLWAGPTLFESAFTASKSSSIIGESMLVVSILAGASWNLLVGLMSKKYPAIISLSAMMCFFGTIQAGIITIFLVTVSSWKLKWEGGLVLIAILWEGIMGAGLSYYAHVWCVHTRGPVFAAAFQPLLIVYTFILEATVLREATHLGRVIGAVLVVLGLYMLLWGKAKDTERQGLSETDESINSPLLD</sequence>
<reference evidence="1 2" key="1">
    <citation type="journal article" date="2022" name="Hortic Res">
        <title>A haplotype resolved chromosomal level avocado genome allows analysis of novel avocado genes.</title>
        <authorList>
            <person name="Nath O."/>
            <person name="Fletcher S.J."/>
            <person name="Hayward A."/>
            <person name="Shaw L.M."/>
            <person name="Masouleh A.K."/>
            <person name="Furtado A."/>
            <person name="Henry R.J."/>
            <person name="Mitter N."/>
        </authorList>
    </citation>
    <scope>NUCLEOTIDE SEQUENCE [LARGE SCALE GENOMIC DNA]</scope>
    <source>
        <strain evidence="2">cv. Hass</strain>
    </source>
</reference>
<accession>A0ACC2K7S7</accession>
<proteinExistence type="predicted"/>
<dbReference type="Proteomes" id="UP001234297">
    <property type="component" value="Chromosome 4"/>
</dbReference>
<organism evidence="1 2">
    <name type="scientific">Persea americana</name>
    <name type="common">Avocado</name>
    <dbReference type="NCBI Taxonomy" id="3435"/>
    <lineage>
        <taxon>Eukaryota</taxon>
        <taxon>Viridiplantae</taxon>
        <taxon>Streptophyta</taxon>
        <taxon>Embryophyta</taxon>
        <taxon>Tracheophyta</taxon>
        <taxon>Spermatophyta</taxon>
        <taxon>Magnoliopsida</taxon>
        <taxon>Magnoliidae</taxon>
        <taxon>Laurales</taxon>
        <taxon>Lauraceae</taxon>
        <taxon>Persea</taxon>
    </lineage>
</organism>
<keyword evidence="2" id="KW-1185">Reference proteome</keyword>
<gene>
    <name evidence="1" type="ORF">MRB53_013233</name>
</gene>
<comment type="caution">
    <text evidence="1">The sequence shown here is derived from an EMBL/GenBank/DDBJ whole genome shotgun (WGS) entry which is preliminary data.</text>
</comment>
<protein>
    <submittedName>
        <fullName evidence="1">Uncharacterized protein</fullName>
    </submittedName>
</protein>
<dbReference type="EMBL" id="CM056812">
    <property type="protein sequence ID" value="KAJ8617047.1"/>
    <property type="molecule type" value="Genomic_DNA"/>
</dbReference>
<evidence type="ECO:0000313" key="1">
    <source>
        <dbReference type="EMBL" id="KAJ8617047.1"/>
    </source>
</evidence>
<evidence type="ECO:0000313" key="2">
    <source>
        <dbReference type="Proteomes" id="UP001234297"/>
    </source>
</evidence>